<feature type="transmembrane region" description="Helical" evidence="12">
    <location>
        <begin position="273"/>
        <end position="292"/>
    </location>
</feature>
<sequence>MSGNNCTAVTEFIILGLTDDPTLRVILLVMFLGVYAVTLVGNLSIITLIRNSSQLHTPMYLFLSHLAFVDSAYSSSVTPVMLKNFLVDKTIIPLGGCVAQMFCGATFGTAECFLLAVMAYDRYMAICNPLLYSTNMSPRVCTLLLITSYLGSCVNAWIFTGCLLNLSFCGPNKINHFYCDYSPLLKLSYSQNDLAEILPAASAGSIIMITVLIIVISYIYILFSILKISSTEGRSKAFSTCTSHLTAVTLFYGTLTFIYVIPKSSYSTDENKVVSVFYIVMIPMLNPLIYSLRNNEVKGALRKLMNRNHPFLWIQFNTSIS</sequence>
<keyword evidence="7 11" id="KW-0297">G-protein coupled receptor</keyword>
<evidence type="ECO:0000256" key="5">
    <source>
        <dbReference type="ARBA" id="ARBA00022725"/>
    </source>
</evidence>
<keyword evidence="5 12" id="KW-0552">Olfaction</keyword>
<keyword evidence="10 11" id="KW-0807">Transducer</keyword>
<dbReference type="Gene3D" id="1.20.1070.10">
    <property type="entry name" value="Rhodopsin 7-helix transmembrane proteins"/>
    <property type="match status" value="1"/>
</dbReference>
<feature type="transmembrane region" description="Helical" evidence="12">
    <location>
        <begin position="244"/>
        <end position="261"/>
    </location>
</feature>
<dbReference type="KEGG" id="pcw:110221024"/>
<keyword evidence="2 12" id="KW-1003">Cell membrane</keyword>
<keyword evidence="4 11" id="KW-0812">Transmembrane</keyword>
<dbReference type="PROSITE" id="PS50262">
    <property type="entry name" value="G_PROTEIN_RECEP_F1_2"/>
    <property type="match status" value="1"/>
</dbReference>
<feature type="domain" description="G-protein coupled receptors family 1 profile" evidence="13">
    <location>
        <begin position="41"/>
        <end position="290"/>
    </location>
</feature>
<dbReference type="GO" id="GO:0005886">
    <property type="term" value="C:plasma membrane"/>
    <property type="evidence" value="ECO:0007669"/>
    <property type="project" value="UniProtKB-SubCell"/>
</dbReference>
<dbReference type="PROSITE" id="PS00237">
    <property type="entry name" value="G_PROTEIN_RECEP_F1_1"/>
    <property type="match status" value="1"/>
</dbReference>
<evidence type="ECO:0000256" key="1">
    <source>
        <dbReference type="ARBA" id="ARBA00004651"/>
    </source>
</evidence>
<dbReference type="Pfam" id="PF13853">
    <property type="entry name" value="7tm_4"/>
    <property type="match status" value="1"/>
</dbReference>
<dbReference type="RefSeq" id="XP_020861048.1">
    <property type="nucleotide sequence ID" value="XM_021005389.1"/>
</dbReference>
<dbReference type="SUPFAM" id="SSF81321">
    <property type="entry name" value="Family A G protein-coupled receptor-like"/>
    <property type="match status" value="1"/>
</dbReference>
<feature type="transmembrane region" description="Helical" evidence="12">
    <location>
        <begin position="140"/>
        <end position="158"/>
    </location>
</feature>
<organism evidence="14 15">
    <name type="scientific">Phascolarctos cinereus</name>
    <name type="common">Koala</name>
    <dbReference type="NCBI Taxonomy" id="38626"/>
    <lineage>
        <taxon>Eukaryota</taxon>
        <taxon>Metazoa</taxon>
        <taxon>Chordata</taxon>
        <taxon>Craniata</taxon>
        <taxon>Vertebrata</taxon>
        <taxon>Euteleostomi</taxon>
        <taxon>Mammalia</taxon>
        <taxon>Metatheria</taxon>
        <taxon>Diprotodontia</taxon>
        <taxon>Phascolarctidae</taxon>
        <taxon>Phascolarctos</taxon>
    </lineage>
</organism>
<evidence type="ECO:0000256" key="3">
    <source>
        <dbReference type="ARBA" id="ARBA00022606"/>
    </source>
</evidence>
<evidence type="ECO:0000256" key="11">
    <source>
        <dbReference type="RuleBase" id="RU000688"/>
    </source>
</evidence>
<evidence type="ECO:0000256" key="6">
    <source>
        <dbReference type="ARBA" id="ARBA00022989"/>
    </source>
</evidence>
<evidence type="ECO:0000256" key="10">
    <source>
        <dbReference type="ARBA" id="ARBA00023224"/>
    </source>
</evidence>
<feature type="transmembrane region" description="Helical" evidence="12">
    <location>
        <begin position="25"/>
        <end position="48"/>
    </location>
</feature>
<keyword evidence="9 11" id="KW-0675">Receptor</keyword>
<evidence type="ECO:0000256" key="12">
    <source>
        <dbReference type="RuleBase" id="RU363047"/>
    </source>
</evidence>
<dbReference type="InterPro" id="IPR000276">
    <property type="entry name" value="GPCR_Rhodpsn"/>
</dbReference>
<dbReference type="FunFam" id="1.20.1070.10:FF:000004">
    <property type="entry name" value="Olfactory receptor"/>
    <property type="match status" value="1"/>
</dbReference>
<evidence type="ECO:0000256" key="8">
    <source>
        <dbReference type="ARBA" id="ARBA00023136"/>
    </source>
</evidence>
<dbReference type="PRINTS" id="PR00237">
    <property type="entry name" value="GPCRRHODOPSN"/>
</dbReference>
<dbReference type="GeneID" id="110221024"/>
<comment type="similarity">
    <text evidence="11">Belongs to the G-protein coupled receptor 1 family.</text>
</comment>
<evidence type="ECO:0000313" key="15">
    <source>
        <dbReference type="RefSeq" id="XP_020861048.1"/>
    </source>
</evidence>
<dbReference type="InterPro" id="IPR000725">
    <property type="entry name" value="Olfact_rcpt"/>
</dbReference>
<protein>
    <recommendedName>
        <fullName evidence="12">Olfactory receptor</fullName>
    </recommendedName>
</protein>
<proteinExistence type="inferred from homology"/>
<dbReference type="CDD" id="cd15416">
    <property type="entry name" value="7tmA_OR5P-like"/>
    <property type="match status" value="1"/>
</dbReference>
<evidence type="ECO:0000256" key="9">
    <source>
        <dbReference type="ARBA" id="ARBA00023170"/>
    </source>
</evidence>
<dbReference type="FunCoup" id="A0A6P5LV59">
    <property type="interactions" value="432"/>
</dbReference>
<evidence type="ECO:0000256" key="2">
    <source>
        <dbReference type="ARBA" id="ARBA00022475"/>
    </source>
</evidence>
<evidence type="ECO:0000256" key="4">
    <source>
        <dbReference type="ARBA" id="ARBA00022692"/>
    </source>
</evidence>
<dbReference type="GO" id="GO:0004930">
    <property type="term" value="F:G protein-coupled receptor activity"/>
    <property type="evidence" value="ECO:0007669"/>
    <property type="project" value="UniProtKB-KW"/>
</dbReference>
<dbReference type="PANTHER" id="PTHR48018">
    <property type="entry name" value="OLFACTORY RECEPTOR"/>
    <property type="match status" value="1"/>
</dbReference>
<dbReference type="InParanoid" id="A0A6P5LV59"/>
<name>A0A6P5LV59_PHACI</name>
<gene>
    <name evidence="15" type="primary">LOC110221024</name>
</gene>
<dbReference type="InterPro" id="IPR017452">
    <property type="entry name" value="GPCR_Rhodpsn_7TM"/>
</dbReference>
<evidence type="ECO:0000259" key="13">
    <source>
        <dbReference type="PROSITE" id="PS50262"/>
    </source>
</evidence>
<dbReference type="GO" id="GO:0004984">
    <property type="term" value="F:olfactory receptor activity"/>
    <property type="evidence" value="ECO:0007669"/>
    <property type="project" value="InterPro"/>
</dbReference>
<comment type="subcellular location">
    <subcellularLocation>
        <location evidence="1 12">Cell membrane</location>
        <topology evidence="1 12">Multi-pass membrane protein</topology>
    </subcellularLocation>
</comment>
<keyword evidence="6 12" id="KW-1133">Transmembrane helix</keyword>
<keyword evidence="14" id="KW-1185">Reference proteome</keyword>
<keyword evidence="8 12" id="KW-0472">Membrane</keyword>
<evidence type="ECO:0000313" key="14">
    <source>
        <dbReference type="Proteomes" id="UP000515140"/>
    </source>
</evidence>
<feature type="transmembrane region" description="Helical" evidence="12">
    <location>
        <begin position="60"/>
        <end position="78"/>
    </location>
</feature>
<keyword evidence="3 12" id="KW-0716">Sensory transduction</keyword>
<dbReference type="PRINTS" id="PR00245">
    <property type="entry name" value="OLFACTORYR"/>
</dbReference>
<dbReference type="Proteomes" id="UP000515140">
    <property type="component" value="Unplaced"/>
</dbReference>
<dbReference type="AlphaFoldDB" id="A0A6P5LV59"/>
<accession>A0A6P5LV59</accession>
<feature type="transmembrane region" description="Helical" evidence="12">
    <location>
        <begin position="98"/>
        <end position="120"/>
    </location>
</feature>
<feature type="transmembrane region" description="Helical" evidence="12">
    <location>
        <begin position="197"/>
        <end position="223"/>
    </location>
</feature>
<evidence type="ECO:0000256" key="7">
    <source>
        <dbReference type="ARBA" id="ARBA00023040"/>
    </source>
</evidence>
<reference evidence="15" key="1">
    <citation type="submission" date="2025-08" db="UniProtKB">
        <authorList>
            <consortium name="RefSeq"/>
        </authorList>
    </citation>
    <scope>IDENTIFICATION</scope>
    <source>
        <tissue evidence="15">Spleen</tissue>
    </source>
</reference>